<proteinExistence type="predicted"/>
<protein>
    <recommendedName>
        <fullName evidence="4">Holin-like toxin</fullName>
    </recommendedName>
</protein>
<organism evidence="2 3">
    <name type="scientific">Virgibacillus litoralis</name>
    <dbReference type="NCBI Taxonomy" id="578221"/>
    <lineage>
        <taxon>Bacteria</taxon>
        <taxon>Bacillati</taxon>
        <taxon>Bacillota</taxon>
        <taxon>Bacilli</taxon>
        <taxon>Bacillales</taxon>
        <taxon>Bacillaceae</taxon>
        <taxon>Virgibacillus</taxon>
    </lineage>
</organism>
<keyword evidence="1" id="KW-1133">Transmembrane helix</keyword>
<keyword evidence="1" id="KW-0472">Membrane</keyword>
<gene>
    <name evidence="2" type="ORF">J2Z82_000954</name>
</gene>
<dbReference type="InterPro" id="IPR031616">
    <property type="entry name" value="BsrE-like"/>
</dbReference>
<reference evidence="2 3" key="1">
    <citation type="submission" date="2021-03" db="EMBL/GenBank/DDBJ databases">
        <title>Genomic Encyclopedia of Type Strains, Phase IV (KMG-IV): sequencing the most valuable type-strain genomes for metagenomic binning, comparative biology and taxonomic classification.</title>
        <authorList>
            <person name="Goeker M."/>
        </authorList>
    </citation>
    <scope>NUCLEOTIDE SEQUENCE [LARGE SCALE GENOMIC DNA]</scope>
    <source>
        <strain evidence="2 3">DSM 21085</strain>
    </source>
</reference>
<accession>A0ABS4HAT5</accession>
<dbReference type="EMBL" id="JAGGKK010000003">
    <property type="protein sequence ID" value="MBP1948025.1"/>
    <property type="molecule type" value="Genomic_DNA"/>
</dbReference>
<dbReference type="RefSeq" id="WP_209479611.1">
    <property type="nucleotide sequence ID" value="NZ_JAGGKK010000003.1"/>
</dbReference>
<sequence length="31" mass="3552">MGVFEVFFLLIGFGTFMTGFLTLIVHMINKK</sequence>
<evidence type="ECO:0000313" key="3">
    <source>
        <dbReference type="Proteomes" id="UP001519328"/>
    </source>
</evidence>
<dbReference type="Pfam" id="PF16935">
    <property type="entry name" value="Hol_Tox"/>
    <property type="match status" value="1"/>
</dbReference>
<comment type="caution">
    <text evidence="2">The sequence shown here is derived from an EMBL/GenBank/DDBJ whole genome shotgun (WGS) entry which is preliminary data.</text>
</comment>
<name>A0ABS4HAT5_9BACI</name>
<keyword evidence="3" id="KW-1185">Reference proteome</keyword>
<evidence type="ECO:0000256" key="1">
    <source>
        <dbReference type="SAM" id="Phobius"/>
    </source>
</evidence>
<feature type="transmembrane region" description="Helical" evidence="1">
    <location>
        <begin position="6"/>
        <end position="28"/>
    </location>
</feature>
<keyword evidence="1" id="KW-0812">Transmembrane</keyword>
<evidence type="ECO:0000313" key="2">
    <source>
        <dbReference type="EMBL" id="MBP1948025.1"/>
    </source>
</evidence>
<evidence type="ECO:0008006" key="4">
    <source>
        <dbReference type="Google" id="ProtNLM"/>
    </source>
</evidence>
<dbReference type="Proteomes" id="UP001519328">
    <property type="component" value="Unassembled WGS sequence"/>
</dbReference>